<name>A0A814RX54_9BILA</name>
<evidence type="ECO:0000259" key="1">
    <source>
        <dbReference type="Pfam" id="PF05368"/>
    </source>
</evidence>
<dbReference type="PANTHER" id="PTHR43162:SF1">
    <property type="entry name" value="PRESTALK A DIFFERENTIATION PROTEIN A"/>
    <property type="match status" value="1"/>
</dbReference>
<dbReference type="EMBL" id="CAJOAX010004908">
    <property type="protein sequence ID" value="CAF3926855.1"/>
    <property type="molecule type" value="Genomic_DNA"/>
</dbReference>
<dbReference type="InterPro" id="IPR051604">
    <property type="entry name" value="Ergot_Alk_Oxidoreductase"/>
</dbReference>
<comment type="caution">
    <text evidence="2">The sequence shown here is derived from an EMBL/GenBank/DDBJ whole genome shotgun (WGS) entry which is preliminary data.</text>
</comment>
<dbReference type="Gene3D" id="3.90.25.10">
    <property type="entry name" value="UDP-galactose 4-epimerase, domain 1"/>
    <property type="match status" value="1"/>
</dbReference>
<dbReference type="InterPro" id="IPR036291">
    <property type="entry name" value="NAD(P)-bd_dom_sf"/>
</dbReference>
<dbReference type="Gene3D" id="3.40.50.720">
    <property type="entry name" value="NAD(P)-binding Rossmann-like Domain"/>
    <property type="match status" value="1"/>
</dbReference>
<dbReference type="AlphaFoldDB" id="A0A814RX54"/>
<dbReference type="OrthoDB" id="419598at2759"/>
<evidence type="ECO:0000313" key="3">
    <source>
        <dbReference type="EMBL" id="CAF3926855.1"/>
    </source>
</evidence>
<evidence type="ECO:0000313" key="2">
    <source>
        <dbReference type="EMBL" id="CAF1140149.1"/>
    </source>
</evidence>
<gene>
    <name evidence="3" type="ORF">OTI717_LOCUS25131</name>
    <name evidence="2" type="ORF">RFH988_LOCUS21341</name>
</gene>
<feature type="domain" description="NmrA-like" evidence="1">
    <location>
        <begin position="4"/>
        <end position="268"/>
    </location>
</feature>
<dbReference type="PANTHER" id="PTHR43162">
    <property type="match status" value="1"/>
</dbReference>
<reference evidence="2" key="1">
    <citation type="submission" date="2021-02" db="EMBL/GenBank/DDBJ databases">
        <authorList>
            <person name="Nowell W R."/>
        </authorList>
    </citation>
    <scope>NUCLEOTIDE SEQUENCE</scope>
</reference>
<dbReference type="InterPro" id="IPR008030">
    <property type="entry name" value="NmrA-like"/>
</dbReference>
<proteinExistence type="predicted"/>
<dbReference type="Proteomes" id="UP000663882">
    <property type="component" value="Unassembled WGS sequence"/>
</dbReference>
<dbReference type="EMBL" id="CAJNOO010001355">
    <property type="protein sequence ID" value="CAF1140149.1"/>
    <property type="molecule type" value="Genomic_DNA"/>
</dbReference>
<dbReference type="Pfam" id="PF05368">
    <property type="entry name" value="NmrA"/>
    <property type="match status" value="1"/>
</dbReference>
<dbReference type="SUPFAM" id="SSF51735">
    <property type="entry name" value="NAD(P)-binding Rossmann-fold domains"/>
    <property type="match status" value="1"/>
</dbReference>
<evidence type="ECO:0000313" key="4">
    <source>
        <dbReference type="Proteomes" id="UP000663882"/>
    </source>
</evidence>
<protein>
    <recommendedName>
        <fullName evidence="1">NmrA-like domain-containing protein</fullName>
    </recommendedName>
</protein>
<sequence>MSYVVTGATGQVGSAVVDYLISQSVPVRVVIRSENKAESFRSRNVEVTIADLTDIEALTKAFQGAKAVFAMNPPAYDKPDMQIVATTVGHALASAIKASNVKRVVVLSSVGAERSSKTGCILTTHILEEKLKESASQVVMVRCAWFTENWLSAISAVKSGHSTVIGSMLQKLDRKIPHIATNDIGRVVAEYMTKSDDKVDKLVIIELEGPESYSPNDVAKVTSEILGKPISAVAMTEEMMRGLFDKFGWPKTTGDNWIEMVKGFDDNTIRWTTDEKVIRIIGTVTLADVLKKI</sequence>
<accession>A0A814RX54</accession>
<dbReference type="Proteomes" id="UP000663823">
    <property type="component" value="Unassembled WGS sequence"/>
</dbReference>
<organism evidence="2 4">
    <name type="scientific">Rotaria sordida</name>
    <dbReference type="NCBI Taxonomy" id="392033"/>
    <lineage>
        <taxon>Eukaryota</taxon>
        <taxon>Metazoa</taxon>
        <taxon>Spiralia</taxon>
        <taxon>Gnathifera</taxon>
        <taxon>Rotifera</taxon>
        <taxon>Eurotatoria</taxon>
        <taxon>Bdelloidea</taxon>
        <taxon>Philodinida</taxon>
        <taxon>Philodinidae</taxon>
        <taxon>Rotaria</taxon>
    </lineage>
</organism>